<dbReference type="CDD" id="cd03794">
    <property type="entry name" value="GT4_WbuB-like"/>
    <property type="match status" value="1"/>
</dbReference>
<evidence type="ECO:0000259" key="2">
    <source>
        <dbReference type="Pfam" id="PF00534"/>
    </source>
</evidence>
<dbReference type="PANTHER" id="PTHR46401:SF2">
    <property type="entry name" value="GLYCOSYLTRANSFERASE WBBK-RELATED"/>
    <property type="match status" value="1"/>
</dbReference>
<dbReference type="Pfam" id="PF13579">
    <property type="entry name" value="Glyco_trans_4_4"/>
    <property type="match status" value="1"/>
</dbReference>
<dbReference type="GO" id="GO:0016757">
    <property type="term" value="F:glycosyltransferase activity"/>
    <property type="evidence" value="ECO:0007669"/>
    <property type="project" value="InterPro"/>
</dbReference>
<protein>
    <submittedName>
        <fullName evidence="4">Glycosyltransferase WbuB</fullName>
    </submittedName>
</protein>
<dbReference type="Pfam" id="PF00534">
    <property type="entry name" value="Glycos_transf_1"/>
    <property type="match status" value="1"/>
</dbReference>
<dbReference type="SUPFAM" id="SSF53756">
    <property type="entry name" value="UDP-Glycosyltransferase/glycogen phosphorylase"/>
    <property type="match status" value="1"/>
</dbReference>
<dbReference type="InterPro" id="IPR001296">
    <property type="entry name" value="Glyco_trans_1"/>
</dbReference>
<keyword evidence="1 4" id="KW-0808">Transferase</keyword>
<feature type="domain" description="Glycosyltransferase subfamily 4-like N-terminal" evidence="3">
    <location>
        <begin position="18"/>
        <end position="188"/>
    </location>
</feature>
<gene>
    <name evidence="4" type="ORF">D2V08_15655</name>
</gene>
<evidence type="ECO:0000256" key="1">
    <source>
        <dbReference type="ARBA" id="ARBA00022679"/>
    </source>
</evidence>
<comment type="caution">
    <text evidence="4">The sequence shown here is derived from an EMBL/GenBank/DDBJ whole genome shotgun (WGS) entry which is preliminary data.</text>
</comment>
<name>A0A3A1N312_9FLAO</name>
<proteinExistence type="predicted"/>
<dbReference type="Proteomes" id="UP000266067">
    <property type="component" value="Unassembled WGS sequence"/>
</dbReference>
<feature type="domain" description="Glycosyl transferase family 1" evidence="2">
    <location>
        <begin position="204"/>
        <end position="372"/>
    </location>
</feature>
<dbReference type="RefSeq" id="WP_119609247.1">
    <property type="nucleotide sequence ID" value="NZ_QXFH01000077.1"/>
</dbReference>
<dbReference type="EMBL" id="QXFH01000077">
    <property type="protein sequence ID" value="RIV30524.1"/>
    <property type="molecule type" value="Genomic_DNA"/>
</dbReference>
<dbReference type="OrthoDB" id="9811902at2"/>
<dbReference type="PANTHER" id="PTHR46401">
    <property type="entry name" value="GLYCOSYLTRANSFERASE WBBK-RELATED"/>
    <property type="match status" value="1"/>
</dbReference>
<evidence type="ECO:0000313" key="5">
    <source>
        <dbReference type="Proteomes" id="UP000266067"/>
    </source>
</evidence>
<dbReference type="AlphaFoldDB" id="A0A3A1N312"/>
<sequence length="395" mass="45168">MNILYIHQYFVTPSEAGGTRSYWISQELKKKGHNVTMLTTNRASLNKKRETIDGINVIYLNIPYDNKMGVFKRIIAFLRFMLLSSWYVIKSKGFDLVIATSTPLTVGFPALVAKKLRGIPYIFEVRDLWPEVPIQMGGIKNKFAIKLLRLFEKKIYQNAKHIVALSPGMFDGVIKTGIPENKVSMIPNMSKIDKFWPRKKNESVIKELGLKKDSFKVIYFGAMGLANGMDYILDGIKLLGTEHNVEFMFFGWGYMESLLKKRCEEENIQNTKFYGKMPMDRLSEIVNISDVSLVTFTNLPILTTNSPNKLFDSLSAGKPIIVNSPGWTKQMVEEHRCGIYVDPTKPLELAEGIMFLKENEKISDEFGENSRKLAENMYDKSILCEKFSAMVEKLK</sequence>
<keyword evidence="5" id="KW-1185">Reference proteome</keyword>
<accession>A0A3A1N312</accession>
<dbReference type="Gene3D" id="3.40.50.2000">
    <property type="entry name" value="Glycogen Phosphorylase B"/>
    <property type="match status" value="2"/>
</dbReference>
<evidence type="ECO:0000313" key="4">
    <source>
        <dbReference type="EMBL" id="RIV30524.1"/>
    </source>
</evidence>
<dbReference type="InterPro" id="IPR028098">
    <property type="entry name" value="Glyco_trans_4-like_N"/>
</dbReference>
<evidence type="ECO:0000259" key="3">
    <source>
        <dbReference type="Pfam" id="PF13579"/>
    </source>
</evidence>
<dbReference type="GO" id="GO:0009103">
    <property type="term" value="P:lipopolysaccharide biosynthetic process"/>
    <property type="evidence" value="ECO:0007669"/>
    <property type="project" value="TreeGrafter"/>
</dbReference>
<organism evidence="4 5">
    <name type="scientific">Flagellimonas lutimaris</name>
    <dbReference type="NCBI Taxonomy" id="475082"/>
    <lineage>
        <taxon>Bacteria</taxon>
        <taxon>Pseudomonadati</taxon>
        <taxon>Bacteroidota</taxon>
        <taxon>Flavobacteriia</taxon>
        <taxon>Flavobacteriales</taxon>
        <taxon>Flavobacteriaceae</taxon>
        <taxon>Flagellimonas</taxon>
    </lineage>
</organism>
<reference evidence="4 5" key="1">
    <citation type="submission" date="2018-08" db="EMBL/GenBank/DDBJ databases">
        <title>Proposal of Muricauda 72 sp.nov. and Muricauda NH166 sp.nov., isolated from seawater.</title>
        <authorList>
            <person name="Cheng H."/>
            <person name="Wu Y.-H."/>
            <person name="Guo L.-L."/>
            <person name="Xu X.-W."/>
        </authorList>
    </citation>
    <scope>NUCLEOTIDE SEQUENCE [LARGE SCALE GENOMIC DNA]</scope>
    <source>
        <strain evidence="4 5">KCTC 22173</strain>
    </source>
</reference>